<keyword evidence="3" id="KW-1185">Reference proteome</keyword>
<evidence type="ECO:0000313" key="3">
    <source>
        <dbReference type="Proteomes" id="UP000276741"/>
    </source>
</evidence>
<reference evidence="3" key="2">
    <citation type="submission" date="2018-04" db="EMBL/GenBank/DDBJ databases">
        <title>Complete genome sequence of Sulfodiicoccus acidiphilus strain HS-1.</title>
        <authorList>
            <person name="Sakai H.D."/>
            <person name="Kurosawa N."/>
        </authorList>
    </citation>
    <scope>NUCLEOTIDE SEQUENCE [LARGE SCALE GENOMIC DNA]</scope>
    <source>
        <strain evidence="3">HS-1</strain>
    </source>
</reference>
<reference evidence="1" key="3">
    <citation type="journal article" date="2019" name="BMC Res. Notes">
        <title>Complete genome sequence of the Sulfodiicoccus acidiphilus strain HS-1T, the first crenarchaeon that lacks polB3, isolated from an acidic hot spring in Ohwaku-dani, Hakone, Japan.</title>
        <authorList>
            <person name="Sakai H.D."/>
            <person name="Kurosawa N."/>
        </authorList>
    </citation>
    <scope>NUCLEOTIDE SEQUENCE</scope>
    <source>
        <strain evidence="1">HS-1</strain>
    </source>
</reference>
<accession>A0A348B5T5</accession>
<gene>
    <name evidence="2" type="ORF">GCM10007116_07750</name>
    <name evidence="1" type="ORF">HS1genome_1926</name>
</gene>
<dbReference type="KEGG" id="sacd:HS1genome_1926"/>
<dbReference type="EMBL" id="AP018553">
    <property type="protein sequence ID" value="BBD73537.1"/>
    <property type="molecule type" value="Genomic_DNA"/>
</dbReference>
<dbReference type="OrthoDB" id="38459at2157"/>
<name>A0A348B5T5_9CREN</name>
<reference evidence="2" key="1">
    <citation type="journal article" date="2014" name="Int. J. Syst. Evol. Microbiol.">
        <title>Complete genome sequence of Corynebacterium casei LMG S-19264T (=DSM 44701T), isolated from a smear-ripened cheese.</title>
        <authorList>
            <consortium name="US DOE Joint Genome Institute (JGI-PGF)"/>
            <person name="Walter F."/>
            <person name="Albersmeier A."/>
            <person name="Kalinowski J."/>
            <person name="Ruckert C."/>
        </authorList>
    </citation>
    <scope>NUCLEOTIDE SEQUENCE</scope>
    <source>
        <strain evidence="2">JCM 31740</strain>
    </source>
</reference>
<organism evidence="1 3">
    <name type="scientific">Sulfodiicoccus acidiphilus</name>
    <dbReference type="NCBI Taxonomy" id="1670455"/>
    <lineage>
        <taxon>Archaea</taxon>
        <taxon>Thermoproteota</taxon>
        <taxon>Thermoprotei</taxon>
        <taxon>Sulfolobales</taxon>
        <taxon>Sulfolobaceae</taxon>
        <taxon>Sulfodiicoccus</taxon>
    </lineage>
</organism>
<sequence>MVLYDGEVRIKGNRAAVLAQLLDPFKLAGVLGFVQLIGVYDREKKMYVSLSDSSEGVADDFRVVYCLWSPDSKPIAFAGIMKGPYLTAGATEVSGWSDDGKFNWRLTTYIREHAGEIALKVVVDVSMQGGGFDKLLARNKTDVGRIAVERLTSYFTTYFRESRGPNLTEVGKFQGSLEMALQKVREIAKQIAMGGVVVRGGDFALLVTVCDGEIRNYRLHSKGEVLNGEEVLSKLVFLEGEVEVVGLEIPLLDLLEHRKVRR</sequence>
<dbReference type="AlphaFoldDB" id="A0A348B5T5"/>
<evidence type="ECO:0000313" key="2">
    <source>
        <dbReference type="EMBL" id="GGT92458.1"/>
    </source>
</evidence>
<evidence type="ECO:0000313" key="1">
    <source>
        <dbReference type="EMBL" id="BBD73537.1"/>
    </source>
</evidence>
<proteinExistence type="predicted"/>
<protein>
    <submittedName>
        <fullName evidence="1">Uncharacterized protein</fullName>
    </submittedName>
</protein>
<dbReference type="Proteomes" id="UP000276741">
    <property type="component" value="Chromosome"/>
</dbReference>
<dbReference type="Proteomes" id="UP000616143">
    <property type="component" value="Unassembled WGS sequence"/>
</dbReference>
<dbReference type="RefSeq" id="WP_126450774.1">
    <property type="nucleotide sequence ID" value="NZ_AP018553.1"/>
</dbReference>
<reference evidence="2" key="4">
    <citation type="submission" date="2020-09" db="EMBL/GenBank/DDBJ databases">
        <authorList>
            <person name="Sun Q."/>
            <person name="Ohkuma M."/>
        </authorList>
    </citation>
    <scope>NUCLEOTIDE SEQUENCE</scope>
    <source>
        <strain evidence="2">JCM 31740</strain>
    </source>
</reference>
<dbReference type="GeneID" id="38667393"/>
<dbReference type="EMBL" id="BMQS01000006">
    <property type="protein sequence ID" value="GGT92458.1"/>
    <property type="molecule type" value="Genomic_DNA"/>
</dbReference>